<dbReference type="AlphaFoldDB" id="A0A241XRH8"/>
<dbReference type="Proteomes" id="UP000194857">
    <property type="component" value="Unassembled WGS sequence"/>
</dbReference>
<organism evidence="1 2">
    <name type="scientific">Pseudomonas aeruginosa</name>
    <dbReference type="NCBI Taxonomy" id="287"/>
    <lineage>
        <taxon>Bacteria</taxon>
        <taxon>Pseudomonadati</taxon>
        <taxon>Pseudomonadota</taxon>
        <taxon>Gammaproteobacteria</taxon>
        <taxon>Pseudomonadales</taxon>
        <taxon>Pseudomonadaceae</taxon>
        <taxon>Pseudomonas</taxon>
    </lineage>
</organism>
<name>A0A241XRH8_PSEAI</name>
<sequence>MLSGSGRYGRIQEADRSYLRHNICADCNKEVQSLIDAARADTAALAQASGLRKPAARGTPKQEPWANAIIAEVFPLLSAVAAAGRARGDELGTAVARAIALICQISDAGFWIKHQDGYRVLNSYCISGDVADIMRKACHSYQGSGTSWLAGLVPHTGKPDRHYKFAQKALLSRLIMEPSALDAVANG</sequence>
<evidence type="ECO:0000313" key="2">
    <source>
        <dbReference type="Proteomes" id="UP000194857"/>
    </source>
</evidence>
<comment type="caution">
    <text evidence="1">The sequence shown here is derived from an EMBL/GenBank/DDBJ whole genome shotgun (WGS) entry which is preliminary data.</text>
</comment>
<proteinExistence type="predicted"/>
<protein>
    <submittedName>
        <fullName evidence="1">Uncharacterized protein</fullName>
    </submittedName>
</protein>
<reference evidence="1 2" key="1">
    <citation type="submission" date="2017-05" db="EMBL/GenBank/DDBJ databases">
        <authorList>
            <person name="Song R."/>
            <person name="Chenine A.L."/>
            <person name="Ruprecht R.M."/>
        </authorList>
    </citation>
    <scope>NUCLEOTIDE SEQUENCE [LARGE SCALE GENOMIC DNA]</scope>
    <source>
        <strain evidence="1 2">S567_C10_BS</strain>
    </source>
</reference>
<accession>A0A241XRH8</accession>
<gene>
    <name evidence="1" type="ORF">CAZ10_09700</name>
</gene>
<evidence type="ECO:0000313" key="1">
    <source>
        <dbReference type="EMBL" id="OTI63103.1"/>
    </source>
</evidence>
<dbReference type="EMBL" id="NFFZ01000004">
    <property type="protein sequence ID" value="OTI63103.1"/>
    <property type="molecule type" value="Genomic_DNA"/>
</dbReference>